<dbReference type="AlphaFoldDB" id="A0A4T0FNV6"/>
<dbReference type="GO" id="GO:0032977">
    <property type="term" value="F:membrane insertase activity"/>
    <property type="evidence" value="ECO:0007669"/>
    <property type="project" value="InterPro"/>
</dbReference>
<evidence type="ECO:0000313" key="11">
    <source>
        <dbReference type="Proteomes" id="UP000310189"/>
    </source>
</evidence>
<dbReference type="GO" id="GO:0032979">
    <property type="term" value="P:protein insertion into mitochondrial inner membrane from matrix"/>
    <property type="evidence" value="ECO:0007669"/>
    <property type="project" value="TreeGrafter"/>
</dbReference>
<accession>A0A4T0FNV6</accession>
<keyword evidence="11" id="KW-1185">Reference proteome</keyword>
<organism evidence="10 11">
    <name type="scientific">Wallemia hederae</name>
    <dbReference type="NCBI Taxonomy" id="1540922"/>
    <lineage>
        <taxon>Eukaryota</taxon>
        <taxon>Fungi</taxon>
        <taxon>Dikarya</taxon>
        <taxon>Basidiomycota</taxon>
        <taxon>Wallemiomycotina</taxon>
        <taxon>Wallemiomycetes</taxon>
        <taxon>Wallemiales</taxon>
        <taxon>Wallemiaceae</taxon>
        <taxon>Wallemia</taxon>
    </lineage>
</organism>
<dbReference type="Pfam" id="PF02096">
    <property type="entry name" value="60KD_IMP"/>
    <property type="match status" value="1"/>
</dbReference>
<evidence type="ECO:0000256" key="6">
    <source>
        <dbReference type="RuleBase" id="RU003945"/>
    </source>
</evidence>
<evidence type="ECO:0000256" key="1">
    <source>
        <dbReference type="ARBA" id="ARBA00004141"/>
    </source>
</evidence>
<evidence type="ECO:0000313" key="10">
    <source>
        <dbReference type="EMBL" id="TIA89214.1"/>
    </source>
</evidence>
<evidence type="ECO:0000256" key="5">
    <source>
        <dbReference type="ARBA" id="ARBA00023136"/>
    </source>
</evidence>
<dbReference type="PANTHER" id="PTHR12428">
    <property type="entry name" value="OXA1"/>
    <property type="match status" value="1"/>
</dbReference>
<protein>
    <recommendedName>
        <fullName evidence="9">Membrane insertase YidC/Oxa/ALB C-terminal domain-containing protein</fullName>
    </recommendedName>
</protein>
<sequence length="368" mass="41761">MNPSITTYPLTCNFSLYFFISAAPILSLRRSVQVMITRLRLPITRGVTAHVTNAHAKNRNFSSLAQPFLELPSTLPLQPSYAATIVLLSLTLRCGITLPLSLWQRRRTHRLEHLVKPALDVWAIENKDKCRRECKTAGLSYEAYTKEWTRRYKSNRKHLSKQHNCAVIPTILLPPLIGIPVFIAVSNTIRVASSVALTEPERWSMATETLFNYPSLAIPATDPTIALLIGASFLTNTEINANLRKKLLEIRTPSSPTNVDSEEKDTTQTPQENNTRMDMGVHEKGVTILLRSLSLGMSWFALSIPLSLALYWLTSGVFSVGQTTLLGLLSNKEAKHYIKNDVEKLRERRVEEYRRFEERAKFAKSRRR</sequence>
<gene>
    <name evidence="10" type="ORF">E3P99_02171</name>
</gene>
<proteinExistence type="inferred from homology"/>
<comment type="similarity">
    <text evidence="2 6">Belongs to the OXA1/ALB3/YidC family.</text>
</comment>
<keyword evidence="4 8" id="KW-1133">Transmembrane helix</keyword>
<name>A0A4T0FNV6_9BASI</name>
<evidence type="ECO:0000256" key="4">
    <source>
        <dbReference type="ARBA" id="ARBA00022989"/>
    </source>
</evidence>
<dbReference type="EMBL" id="SPNW01000029">
    <property type="protein sequence ID" value="TIA89214.1"/>
    <property type="molecule type" value="Genomic_DNA"/>
</dbReference>
<dbReference type="OrthoDB" id="2436667at2759"/>
<evidence type="ECO:0000259" key="9">
    <source>
        <dbReference type="Pfam" id="PF02096"/>
    </source>
</evidence>
<evidence type="ECO:0000256" key="3">
    <source>
        <dbReference type="ARBA" id="ARBA00022692"/>
    </source>
</evidence>
<feature type="transmembrane region" description="Helical" evidence="8">
    <location>
        <begin position="310"/>
        <end position="329"/>
    </location>
</feature>
<keyword evidence="3 6" id="KW-0812">Transmembrane</keyword>
<dbReference type="GO" id="GO:0005743">
    <property type="term" value="C:mitochondrial inner membrane"/>
    <property type="evidence" value="ECO:0007669"/>
    <property type="project" value="TreeGrafter"/>
</dbReference>
<comment type="subcellular location">
    <subcellularLocation>
        <location evidence="1 6">Membrane</location>
        <topology evidence="1 6">Multi-pass membrane protein</topology>
    </subcellularLocation>
</comment>
<evidence type="ECO:0000256" key="2">
    <source>
        <dbReference type="ARBA" id="ARBA00009877"/>
    </source>
</evidence>
<feature type="region of interest" description="Disordered" evidence="7">
    <location>
        <begin position="253"/>
        <end position="275"/>
    </location>
</feature>
<evidence type="ECO:0000256" key="8">
    <source>
        <dbReference type="SAM" id="Phobius"/>
    </source>
</evidence>
<comment type="caution">
    <text evidence="10">The sequence shown here is derived from an EMBL/GenBank/DDBJ whole genome shotgun (WGS) entry which is preliminary data.</text>
</comment>
<feature type="transmembrane region" description="Helical" evidence="8">
    <location>
        <begin position="286"/>
        <end position="304"/>
    </location>
</feature>
<dbReference type="InterPro" id="IPR001708">
    <property type="entry name" value="YidC/ALB3/OXA1/COX18"/>
</dbReference>
<reference evidence="10 11" key="1">
    <citation type="submission" date="2019-03" db="EMBL/GenBank/DDBJ databases">
        <title>Sequencing 23 genomes of Wallemia ichthyophaga.</title>
        <authorList>
            <person name="Gostincar C."/>
        </authorList>
    </citation>
    <scope>NUCLEOTIDE SEQUENCE [LARGE SCALE GENOMIC DNA]</scope>
    <source>
        <strain evidence="10 11">EXF-5753</strain>
    </source>
</reference>
<dbReference type="InterPro" id="IPR028055">
    <property type="entry name" value="YidC/Oxa/ALB_C"/>
</dbReference>
<keyword evidence="5 8" id="KW-0472">Membrane</keyword>
<dbReference type="Proteomes" id="UP000310189">
    <property type="component" value="Unassembled WGS sequence"/>
</dbReference>
<dbReference type="GO" id="GO:0033617">
    <property type="term" value="P:mitochondrial respiratory chain complex IV assembly"/>
    <property type="evidence" value="ECO:0007669"/>
    <property type="project" value="TreeGrafter"/>
</dbReference>
<feature type="transmembrane region" description="Helical" evidence="8">
    <location>
        <begin position="7"/>
        <end position="26"/>
    </location>
</feature>
<evidence type="ECO:0000256" key="7">
    <source>
        <dbReference type="SAM" id="MobiDB-lite"/>
    </source>
</evidence>
<dbReference type="PANTHER" id="PTHR12428:SF65">
    <property type="entry name" value="CYTOCHROME C OXIDASE ASSEMBLY PROTEIN COX18, MITOCHONDRIAL"/>
    <property type="match status" value="1"/>
</dbReference>
<feature type="domain" description="Membrane insertase YidC/Oxa/ALB C-terminal" evidence="9">
    <location>
        <begin position="81"/>
        <end position="325"/>
    </location>
</feature>